<organism evidence="2 3">
    <name type="scientific">Desulfocapsa sulfexigens (strain DSM 10523 / SB164P1)</name>
    <dbReference type="NCBI Taxonomy" id="1167006"/>
    <lineage>
        <taxon>Bacteria</taxon>
        <taxon>Pseudomonadati</taxon>
        <taxon>Thermodesulfobacteriota</taxon>
        <taxon>Desulfobulbia</taxon>
        <taxon>Desulfobulbales</taxon>
        <taxon>Desulfocapsaceae</taxon>
        <taxon>Desulfocapsa</taxon>
    </lineage>
</organism>
<protein>
    <recommendedName>
        <fullName evidence="4">Lipoprotein</fullName>
    </recommendedName>
</protein>
<dbReference type="AlphaFoldDB" id="M1PC74"/>
<sequence>MKPTKLLTLLIPLVTISLVGCNEVELQSQWTEPISLNGRDAAWPENPQYFDENSRVRVSMMNDEDSLYIRLLSRNQVTNMMLLRTGFTVWLDDTGENRKTFGLQFPLARQNLIPGRMSDHKTRNGMEEMLEDTQYSLAILSGVEETRQTLPTNKAEEMGIYVRLGMQQGYLVYELKVPLTYSKKNNTIGVGLETGKPEKPSGKVSSGGGRGGRGGGGGGKKMGGKGGAQGGGSHEPIEIWAKVYLAKNATLKDREGVGRNGIQLLGNKSQNK</sequence>
<dbReference type="HOGENOM" id="CLU_1018311_0_0_7"/>
<evidence type="ECO:0000256" key="1">
    <source>
        <dbReference type="SAM" id="MobiDB-lite"/>
    </source>
</evidence>
<dbReference type="Proteomes" id="UP000011721">
    <property type="component" value="Chromosome"/>
</dbReference>
<dbReference type="OrthoDB" id="1523672at2"/>
<evidence type="ECO:0008006" key="4">
    <source>
        <dbReference type="Google" id="ProtNLM"/>
    </source>
</evidence>
<feature type="region of interest" description="Disordered" evidence="1">
    <location>
        <begin position="188"/>
        <end position="233"/>
    </location>
</feature>
<feature type="compositionally biased region" description="Gly residues" evidence="1">
    <location>
        <begin position="205"/>
        <end position="233"/>
    </location>
</feature>
<dbReference type="KEGG" id="dsf:UWK_00772"/>
<evidence type="ECO:0000313" key="2">
    <source>
        <dbReference type="EMBL" id="AGF77350.1"/>
    </source>
</evidence>
<proteinExistence type="predicted"/>
<dbReference type="RefSeq" id="WP_015403046.1">
    <property type="nucleotide sequence ID" value="NC_020304.1"/>
</dbReference>
<accession>M1PC74</accession>
<reference evidence="3" key="1">
    <citation type="journal article" date="2013" name="Stand. Genomic Sci.">
        <title>Complete genome sequence of Desulfocapsa sulfexigens, a marine deltaproteobacterium specialized in disproportionating inorganic sulfur compounds.</title>
        <authorList>
            <person name="Finster K.W."/>
            <person name="Kjeldsen K.U."/>
            <person name="Kube M."/>
            <person name="Reinhardt R."/>
            <person name="Mussmann M."/>
            <person name="Amann R."/>
            <person name="Schreiber L."/>
        </authorList>
    </citation>
    <scope>NUCLEOTIDE SEQUENCE [LARGE SCALE GENOMIC DNA]</scope>
    <source>
        <strain evidence="3">DSM 10523 / SB164P1</strain>
    </source>
</reference>
<keyword evidence="3" id="KW-1185">Reference proteome</keyword>
<dbReference type="STRING" id="1167006.UWK_00772"/>
<evidence type="ECO:0000313" key="3">
    <source>
        <dbReference type="Proteomes" id="UP000011721"/>
    </source>
</evidence>
<name>M1PC74_DESSD</name>
<gene>
    <name evidence="2" type="ordered locus">UWK_00772</name>
</gene>
<dbReference type="PROSITE" id="PS51257">
    <property type="entry name" value="PROKAR_LIPOPROTEIN"/>
    <property type="match status" value="1"/>
</dbReference>
<dbReference type="eggNOG" id="ENOG5032VU1">
    <property type="taxonomic scope" value="Bacteria"/>
</dbReference>
<dbReference type="EMBL" id="CP003985">
    <property type="protein sequence ID" value="AGF77350.1"/>
    <property type="molecule type" value="Genomic_DNA"/>
</dbReference>